<dbReference type="PATRIC" id="fig|1028567.7.peg.326"/>
<name>M1I9R6_9CREN</name>
<evidence type="ECO:0008006" key="3">
    <source>
        <dbReference type="Google" id="ProtNLM"/>
    </source>
</evidence>
<organism evidence="2">
    <name type="scientific">Sulfolobus acidocaldarius Ron12/I</name>
    <dbReference type="NCBI Taxonomy" id="1028567"/>
    <lineage>
        <taxon>Archaea</taxon>
        <taxon>Thermoproteota</taxon>
        <taxon>Thermoprotei</taxon>
        <taxon>Sulfolobales</taxon>
        <taxon>Sulfolobaceae</taxon>
        <taxon>Sulfolobus</taxon>
    </lineage>
</organism>
<sequence length="310" mass="34645">MVKVMQDLNLDKIFSKLDQKRIDALSELVELTPTLTELLKKLDELKESGTLDALINYAYIGKTMKDMLNDDALQNLSNTVSSLLELTKVLSRPDTFHNTMRLMNNIDALADVTSKLRTMKEDGTLDVLMNTAYTIRTFRDMLNDEALANISRYTSNLLEILREMDDNSVRSLKSILRRAKTIDGLMVRLEELENSGALDVLLNLAYAGKTMKDMLNDDALAEIGKYLSQFLEAYPRVMGLLNSVTDGNGLVSRMMNAMKSEDVRKALESPPKVSISGLIKQLSDPEVQVGLGVLFSVIKAIGKEFSSHNK</sequence>
<evidence type="ECO:0000313" key="1">
    <source>
        <dbReference type="EMBL" id="AGE72583.1"/>
    </source>
</evidence>
<dbReference type="EMBL" id="CP002818">
    <property type="protein sequence ID" value="AGE72583.1"/>
    <property type="molecule type" value="Genomic_DNA"/>
</dbReference>
<gene>
    <name evidence="1" type="ORF">SacRon12I_01635</name>
</gene>
<dbReference type="InterPro" id="IPR012440">
    <property type="entry name" value="DUF1641"/>
</dbReference>
<dbReference type="HOGENOM" id="CLU_062162_0_0_2"/>
<accession>M1I9R6</accession>
<dbReference type="PANTHER" id="PTHR38433">
    <property type="match status" value="1"/>
</dbReference>
<proteinExistence type="predicted"/>
<evidence type="ECO:0000313" key="2">
    <source>
        <dbReference type="Proteomes" id="UP000011280"/>
    </source>
</evidence>
<dbReference type="Proteomes" id="UP000011280">
    <property type="component" value="Chromosome"/>
</dbReference>
<dbReference type="PANTHER" id="PTHR38433:SF1">
    <property type="entry name" value="DUF1641 DOMAIN-CONTAINING PROTEIN"/>
    <property type="match status" value="1"/>
</dbReference>
<reference evidence="1 2" key="1">
    <citation type="journal article" date="2012" name="ISME J.">
        <title>Genomic evidence of rapid, global-scale gene flow in a Sulfolobus species.</title>
        <authorList>
            <person name="Mao D."/>
            <person name="Grogan D."/>
        </authorList>
    </citation>
    <scope>NUCLEOTIDE SEQUENCE [LARGE SCALE GENOMIC DNA]</scope>
    <source>
        <strain evidence="1 2">Ron12/I</strain>
    </source>
</reference>
<protein>
    <recommendedName>
        <fullName evidence="3">DUF1641 domain-containing protein</fullName>
    </recommendedName>
</protein>
<dbReference type="KEGG" id="sacr:SacRon12I_01635"/>
<dbReference type="AlphaFoldDB" id="M1I9R6"/>
<dbReference type="Pfam" id="PF07849">
    <property type="entry name" value="DUF1641"/>
    <property type="match status" value="1"/>
</dbReference>